<evidence type="ECO:0000256" key="2">
    <source>
        <dbReference type="SAM" id="SignalP"/>
    </source>
</evidence>
<evidence type="ECO:0000256" key="1">
    <source>
        <dbReference type="ARBA" id="ARBA00022801"/>
    </source>
</evidence>
<keyword evidence="2" id="KW-0732">Signal</keyword>
<dbReference type="PROSITE" id="PS51257">
    <property type="entry name" value="PROKAR_LIPOPROTEIN"/>
    <property type="match status" value="1"/>
</dbReference>
<dbReference type="RefSeq" id="WP_034958458.1">
    <property type="nucleotide sequence ID" value="NZ_JMIW01000001.1"/>
</dbReference>
<evidence type="ECO:0000313" key="4">
    <source>
        <dbReference type="EMBL" id="KEO92078.1"/>
    </source>
</evidence>
<reference evidence="4 5" key="1">
    <citation type="submission" date="2014-04" db="EMBL/GenBank/DDBJ databases">
        <title>A comprehensive comparison of genomes of Erythrobacter spp. strains.</title>
        <authorList>
            <person name="Zheng Q."/>
        </authorList>
    </citation>
    <scope>NUCLEOTIDE SEQUENCE [LARGE SCALE GENOMIC DNA]</scope>
    <source>
        <strain evidence="4 5">DSM 6997</strain>
    </source>
</reference>
<dbReference type="STRING" id="1044.EH31_05245"/>
<dbReference type="SUPFAM" id="SSF103515">
    <property type="entry name" value="Autotransporter"/>
    <property type="match status" value="1"/>
</dbReference>
<dbReference type="GO" id="GO:0016788">
    <property type="term" value="F:hydrolase activity, acting on ester bonds"/>
    <property type="evidence" value="ECO:0007669"/>
    <property type="project" value="InterPro"/>
</dbReference>
<dbReference type="InterPro" id="IPR036709">
    <property type="entry name" value="Autotransporte_beta_dom_sf"/>
</dbReference>
<dbReference type="InterPro" id="IPR005546">
    <property type="entry name" value="Autotransporte_beta"/>
</dbReference>
<keyword evidence="1" id="KW-0378">Hydrolase</keyword>
<dbReference type="AlphaFoldDB" id="A0A074MJP1"/>
<protein>
    <recommendedName>
        <fullName evidence="3">Autotransporter domain-containing protein</fullName>
    </recommendedName>
</protein>
<dbReference type="InterPro" id="IPR051058">
    <property type="entry name" value="GDSL_Est/Lipase"/>
</dbReference>
<dbReference type="InterPro" id="IPR001087">
    <property type="entry name" value="GDSL"/>
</dbReference>
<dbReference type="PANTHER" id="PTHR45648:SF22">
    <property type="entry name" value="GDSL LIPASE_ACYLHYDROLASE FAMILY PROTEIN (AFU_ORTHOLOGUE AFUA_4G14700)"/>
    <property type="match status" value="1"/>
</dbReference>
<dbReference type="NCBIfam" id="TIGR01414">
    <property type="entry name" value="autotrans_barl"/>
    <property type="match status" value="1"/>
</dbReference>
<feature type="signal peptide" evidence="2">
    <location>
        <begin position="1"/>
        <end position="30"/>
    </location>
</feature>
<name>A0A074MJP1_ERYLO</name>
<comment type="caution">
    <text evidence="4">The sequence shown here is derived from an EMBL/GenBank/DDBJ whole genome shotgun (WGS) entry which is preliminary data.</text>
</comment>
<gene>
    <name evidence="4" type="ORF">EH31_05245</name>
</gene>
<dbReference type="GO" id="GO:0019867">
    <property type="term" value="C:outer membrane"/>
    <property type="evidence" value="ECO:0007669"/>
    <property type="project" value="InterPro"/>
</dbReference>
<feature type="chain" id="PRO_5001698943" description="Autotransporter domain-containing protein" evidence="2">
    <location>
        <begin position="31"/>
        <end position="639"/>
    </location>
</feature>
<dbReference type="eggNOG" id="COG3240">
    <property type="taxonomic scope" value="Bacteria"/>
</dbReference>
<feature type="domain" description="Autotransporter" evidence="3">
    <location>
        <begin position="362"/>
        <end position="639"/>
    </location>
</feature>
<dbReference type="SMART" id="SM00869">
    <property type="entry name" value="Autotransporter"/>
    <property type="match status" value="1"/>
</dbReference>
<dbReference type="OrthoDB" id="9795869at2"/>
<dbReference type="Pfam" id="PF03797">
    <property type="entry name" value="Autotransporter"/>
    <property type="match status" value="1"/>
</dbReference>
<evidence type="ECO:0000259" key="3">
    <source>
        <dbReference type="PROSITE" id="PS51208"/>
    </source>
</evidence>
<proteinExistence type="predicted"/>
<dbReference type="PROSITE" id="PS51208">
    <property type="entry name" value="AUTOTRANSPORTER"/>
    <property type="match status" value="1"/>
</dbReference>
<dbReference type="Gene3D" id="2.40.128.130">
    <property type="entry name" value="Autotransporter beta-domain"/>
    <property type="match status" value="1"/>
</dbReference>
<dbReference type="InterPro" id="IPR006315">
    <property type="entry name" value="OM_autotransptr_brl_dom"/>
</dbReference>
<dbReference type="EMBL" id="JMIW01000001">
    <property type="protein sequence ID" value="KEO92078.1"/>
    <property type="molecule type" value="Genomic_DNA"/>
</dbReference>
<keyword evidence="5" id="KW-1185">Reference proteome</keyword>
<organism evidence="4 5">
    <name type="scientific">Erythrobacter longus</name>
    <dbReference type="NCBI Taxonomy" id="1044"/>
    <lineage>
        <taxon>Bacteria</taxon>
        <taxon>Pseudomonadati</taxon>
        <taxon>Pseudomonadota</taxon>
        <taxon>Alphaproteobacteria</taxon>
        <taxon>Sphingomonadales</taxon>
        <taxon>Erythrobacteraceae</taxon>
        <taxon>Erythrobacter/Porphyrobacter group</taxon>
        <taxon>Erythrobacter</taxon>
    </lineage>
</organism>
<dbReference type="Pfam" id="PF00657">
    <property type="entry name" value="Lipase_GDSL"/>
    <property type="match status" value="1"/>
</dbReference>
<dbReference type="InterPro" id="IPR036514">
    <property type="entry name" value="SGNH_hydro_sf"/>
</dbReference>
<dbReference type="eggNOG" id="COG4625">
    <property type="taxonomic scope" value="Bacteria"/>
</dbReference>
<sequence length="639" mass="66201">MVHLSKFAQAKWVGVSLASLAACMPQGAFAQSYGSFGDNIADPGNIPNIIEAGNQANGTNDDPNFPPSPPGFGNRFSNGRTAAEILPELLDFNLADISNEAVGNAFSDKLPVSLAGGIFLGNGSSIPGPIGRGLTSLNDTDIASQVDNYLARVGSLGEGDVMLLYASGNDAALALNTAALTMAPPDQAAQLAISGAQANAANTAASAQRLLDAGAGTVLVSNLPNIGQTPAARAGGLSGVQLATLFSTTTNQGLVTSLSGLNTGDGTLLLADTFTLTNDIAANPAKYGFSDVTNPCSLVPTCVNADRSVQDQFLFWDVFFPTARGHEISAAFLADTINAPRTLPALTEVSRFATEEQARSLLRLEGDGLWVAGRAGYNRMRRTRDTYAVGYEADGPGAQIALGYTLLDSFTVGVALGYSDTDVDFDFVGGGFDKRSLHISGFATVETPFVDLSAAISYGSDDIENLARITNVAGQTSVAETEGDSMAVVFEASRSIAPTPIFTIRPTLRVGYSESDVDGFTESGATGLSQVVSDLTLDKTFAEVGARVQAEFAGIDAHLSGFYHVRLGGGSQQVDSALVTIPDFTRSAIARAGDRDYGRVEGGLSKTFGKVQIGVNAAATFADSEFSHIGGNANVTVSF</sequence>
<dbReference type="Proteomes" id="UP000027647">
    <property type="component" value="Unassembled WGS sequence"/>
</dbReference>
<dbReference type="CDD" id="cd01846">
    <property type="entry name" value="fatty_acyltransferase_like"/>
    <property type="match status" value="1"/>
</dbReference>
<evidence type="ECO:0000313" key="5">
    <source>
        <dbReference type="Proteomes" id="UP000027647"/>
    </source>
</evidence>
<accession>A0A074MJP1</accession>
<dbReference type="PANTHER" id="PTHR45648">
    <property type="entry name" value="GDSL LIPASE/ACYLHYDROLASE FAMILY PROTEIN (AFU_ORTHOLOGUE AFUA_4G14700)"/>
    <property type="match status" value="1"/>
</dbReference>
<dbReference type="Gene3D" id="3.40.50.1110">
    <property type="entry name" value="SGNH hydrolase"/>
    <property type="match status" value="1"/>
</dbReference>